<dbReference type="Proteomes" id="UP000236743">
    <property type="component" value="Unassembled WGS sequence"/>
</dbReference>
<reference evidence="1 2" key="1">
    <citation type="submission" date="2016-10" db="EMBL/GenBank/DDBJ databases">
        <authorList>
            <person name="de Groot N.N."/>
        </authorList>
    </citation>
    <scope>NUCLEOTIDE SEQUENCE [LARGE SCALE GENOMIC DNA]</scope>
    <source>
        <strain evidence="1 2">DSM 26656</strain>
    </source>
</reference>
<sequence>MGGITEADVAAAIGRIDEIIIREVVRTQASRLELRRAIALAKGPADIAASLALPPRMQRLIDLMAVALPEARRSTLETSRAA</sequence>
<evidence type="ECO:0000313" key="2">
    <source>
        <dbReference type="Proteomes" id="UP000236743"/>
    </source>
</evidence>
<name>A0A1H6CM45_9HYPH</name>
<accession>A0A1H6CM45</accession>
<dbReference type="OrthoDB" id="8163831at2"/>
<keyword evidence="2" id="KW-1185">Reference proteome</keyword>
<gene>
    <name evidence="1" type="ORF">SAMN04488115_11126</name>
</gene>
<proteinExistence type="predicted"/>
<dbReference type="EMBL" id="FNUY01000011">
    <property type="protein sequence ID" value="SEG73847.1"/>
    <property type="molecule type" value="Genomic_DNA"/>
</dbReference>
<dbReference type="RefSeq" id="WP_103874714.1">
    <property type="nucleotide sequence ID" value="NZ_FNUY01000011.1"/>
</dbReference>
<evidence type="ECO:0000313" key="1">
    <source>
        <dbReference type="EMBL" id="SEG73847.1"/>
    </source>
</evidence>
<organism evidence="1 2">
    <name type="scientific">Bosea lathyri</name>
    <dbReference type="NCBI Taxonomy" id="1036778"/>
    <lineage>
        <taxon>Bacteria</taxon>
        <taxon>Pseudomonadati</taxon>
        <taxon>Pseudomonadota</taxon>
        <taxon>Alphaproteobacteria</taxon>
        <taxon>Hyphomicrobiales</taxon>
        <taxon>Boseaceae</taxon>
        <taxon>Bosea</taxon>
    </lineage>
</organism>
<dbReference type="AlphaFoldDB" id="A0A1H6CM45"/>
<protein>
    <submittedName>
        <fullName evidence="1">Uncharacterized protein</fullName>
    </submittedName>
</protein>